<evidence type="ECO:0000313" key="1">
    <source>
        <dbReference type="EMBL" id="SMC81109.1"/>
    </source>
</evidence>
<dbReference type="Proteomes" id="UP000192328">
    <property type="component" value="Unassembled WGS sequence"/>
</dbReference>
<protein>
    <submittedName>
        <fullName evidence="1">ABC-2 type transport system permease protein</fullName>
    </submittedName>
</protein>
<reference evidence="1" key="1">
    <citation type="submission" date="2017-04" db="EMBL/GenBank/DDBJ databases">
        <authorList>
            <person name="Varghese N."/>
            <person name="Submissions S."/>
        </authorList>
    </citation>
    <scope>NUCLEOTIDE SEQUENCE</scope>
    <source>
        <strain evidence="1">WTE2008</strain>
    </source>
</reference>
<accession>A0AC61PP25</accession>
<dbReference type="EMBL" id="FWXZ01000006">
    <property type="protein sequence ID" value="SMC81109.1"/>
    <property type="molecule type" value="Genomic_DNA"/>
</dbReference>
<comment type="caution">
    <text evidence="1">The sequence shown here is derived from an EMBL/GenBank/DDBJ whole genome shotgun (WGS) entry which is preliminary data.</text>
</comment>
<keyword evidence="2" id="KW-1185">Reference proteome</keyword>
<organism evidence="1 2">
    <name type="scientific">Aristaeella lactis</name>
    <dbReference type="NCBI Taxonomy" id="3046383"/>
    <lineage>
        <taxon>Bacteria</taxon>
        <taxon>Bacillati</taxon>
        <taxon>Bacillota</taxon>
        <taxon>Clostridia</taxon>
        <taxon>Eubacteriales</taxon>
        <taxon>Aristaeellaceae</taxon>
        <taxon>Aristaeella</taxon>
    </lineage>
</organism>
<gene>
    <name evidence="1" type="ORF">SAMN06297397_2624</name>
</gene>
<proteinExistence type="predicted"/>
<name>A0AC61PP25_9FIRM</name>
<sequence length="259" mass="28149">MIYRFFDQAYLYHKGRRAAFQAEEFALMQIGYPLITLVFYCLIASYSFRTTNLTSWVIGNAFLLCTNACIFGLGGIFAGERYYGRLRSIIASPSGKLPLILANGMYPALFAICASVCGFIVGSCVFGVDFSGVNLGLAALAILCAMGSAACFGLFLSVFGLISDSMHLVLNVVSYLLMIFTGAEFPVSQLPLIGRIISQLMPLTKSISAMNLLFQPDHSRFAVLLLGELATGAAYALLARAVFGFAERTAQRTGRFDMF</sequence>
<evidence type="ECO:0000313" key="2">
    <source>
        <dbReference type="Proteomes" id="UP000192328"/>
    </source>
</evidence>